<accession>A0ABU0M4C0</accession>
<keyword evidence="5" id="KW-1185">Reference proteome</keyword>
<dbReference type="RefSeq" id="WP_266280470.1">
    <property type="nucleotide sequence ID" value="NZ_JAPKNF010000001.1"/>
</dbReference>
<feature type="domain" description="FAD-binding PCMH-type" evidence="3">
    <location>
        <begin position="1"/>
        <end position="181"/>
    </location>
</feature>
<comment type="caution">
    <text evidence="4">The sequence shown here is derived from an EMBL/GenBank/DDBJ whole genome shotgun (WGS) entry which is preliminary data.</text>
</comment>
<evidence type="ECO:0000313" key="4">
    <source>
        <dbReference type="EMBL" id="MDQ0515796.1"/>
    </source>
</evidence>
<dbReference type="PROSITE" id="PS51387">
    <property type="entry name" value="FAD_PCMH"/>
    <property type="match status" value="1"/>
</dbReference>
<gene>
    <name evidence="4" type="ORF">QO015_001409</name>
</gene>
<evidence type="ECO:0000256" key="1">
    <source>
        <dbReference type="ARBA" id="ARBA00022630"/>
    </source>
</evidence>
<dbReference type="InterPro" id="IPR036318">
    <property type="entry name" value="FAD-bd_PCMH-like_sf"/>
</dbReference>
<dbReference type="PANTHER" id="PTHR11748">
    <property type="entry name" value="D-LACTATE DEHYDROGENASE"/>
    <property type="match status" value="1"/>
</dbReference>
<reference evidence="4 5" key="1">
    <citation type="submission" date="2023-07" db="EMBL/GenBank/DDBJ databases">
        <title>Genomic Encyclopedia of Type Strains, Phase IV (KMG-IV): sequencing the most valuable type-strain genomes for metagenomic binning, comparative biology and taxonomic classification.</title>
        <authorList>
            <person name="Goeker M."/>
        </authorList>
    </citation>
    <scope>NUCLEOTIDE SEQUENCE [LARGE SCALE GENOMIC DNA]</scope>
    <source>
        <strain evidence="4 5">B1-1</strain>
    </source>
</reference>
<evidence type="ECO:0000256" key="2">
    <source>
        <dbReference type="ARBA" id="ARBA00022827"/>
    </source>
</evidence>
<dbReference type="Proteomes" id="UP001223743">
    <property type="component" value="Unassembled WGS sequence"/>
</dbReference>
<dbReference type="InterPro" id="IPR016164">
    <property type="entry name" value="FAD-linked_Oxase-like_C"/>
</dbReference>
<sequence>MTAALFPTSEAELESIVAEAVASATPLSIKGGGTRDIGRPVQAGRAVSTLGLAGVTLYEPSELVLSARAGTPLSEIEALLAGNRQRLAFEPIDWRPLLGTSGEPTIGGVTASNASGPRRIQAGAARDHLIGIRATTGRGETIKSGGRVMKNVTGYDFAKLAAGSWGTLGILTEVTYKLLPMAETETTLVYEGLDAARAVDAMTTALGTPFEVTGAAFLPGEPSRTLIRFEGFSASCGYRAGRLSDMLAAFGTPERLHDEASQALWAAIRDVRPLGAGGSDVVWRISVKPTDGPHVVARLGAELGARTFLDWSGGLVWAAVDGPADGGAATVRTLTAMVGGHATLVRAPHGLRAALASFQPEAPAVAAIANKIRESFDPSGVLNPGRMG</sequence>
<dbReference type="InterPro" id="IPR016169">
    <property type="entry name" value="FAD-bd_PCMH_sub2"/>
</dbReference>
<proteinExistence type="predicted"/>
<evidence type="ECO:0000259" key="3">
    <source>
        <dbReference type="PROSITE" id="PS51387"/>
    </source>
</evidence>
<organism evidence="4 5">
    <name type="scientific">Kaistia geumhonensis</name>
    <dbReference type="NCBI Taxonomy" id="410839"/>
    <lineage>
        <taxon>Bacteria</taxon>
        <taxon>Pseudomonadati</taxon>
        <taxon>Pseudomonadota</taxon>
        <taxon>Alphaproteobacteria</taxon>
        <taxon>Hyphomicrobiales</taxon>
        <taxon>Kaistiaceae</taxon>
        <taxon>Kaistia</taxon>
    </lineage>
</organism>
<dbReference type="InterPro" id="IPR006094">
    <property type="entry name" value="Oxid_FAD_bind_N"/>
</dbReference>
<evidence type="ECO:0000313" key="5">
    <source>
        <dbReference type="Proteomes" id="UP001223743"/>
    </source>
</evidence>
<protein>
    <submittedName>
        <fullName evidence="4">Glycolate oxidase FAD binding subunit</fullName>
    </submittedName>
</protein>
<dbReference type="SUPFAM" id="SSF56176">
    <property type="entry name" value="FAD-binding/transporter-associated domain-like"/>
    <property type="match status" value="1"/>
</dbReference>
<keyword evidence="1" id="KW-0285">Flavoprotein</keyword>
<dbReference type="PANTHER" id="PTHR11748:SF103">
    <property type="entry name" value="GLYCOLATE OXIDASE SUBUNIT GLCE"/>
    <property type="match status" value="1"/>
</dbReference>
<name>A0ABU0M4C0_9HYPH</name>
<dbReference type="InterPro" id="IPR016166">
    <property type="entry name" value="FAD-bd_PCMH"/>
</dbReference>
<dbReference type="EMBL" id="JAUSWJ010000001">
    <property type="protein sequence ID" value="MDQ0515796.1"/>
    <property type="molecule type" value="Genomic_DNA"/>
</dbReference>
<dbReference type="SUPFAM" id="SSF55103">
    <property type="entry name" value="FAD-linked oxidases, C-terminal domain"/>
    <property type="match status" value="1"/>
</dbReference>
<dbReference type="Gene3D" id="3.30.465.10">
    <property type="match status" value="1"/>
</dbReference>
<dbReference type="Pfam" id="PF01565">
    <property type="entry name" value="FAD_binding_4"/>
    <property type="match status" value="1"/>
</dbReference>
<keyword evidence="2" id="KW-0274">FAD</keyword>